<evidence type="ECO:0000313" key="3">
    <source>
        <dbReference type="Proteomes" id="UP001212803"/>
    </source>
</evidence>
<dbReference type="InterPro" id="IPR017853">
    <property type="entry name" value="GH"/>
</dbReference>
<dbReference type="EMBL" id="CP115149">
    <property type="protein sequence ID" value="WBL36514.1"/>
    <property type="molecule type" value="Genomic_DNA"/>
</dbReference>
<name>A0ABY7M8Z6_9CHLR</name>
<evidence type="ECO:0008006" key="4">
    <source>
        <dbReference type="Google" id="ProtNLM"/>
    </source>
</evidence>
<protein>
    <recommendedName>
        <fullName evidence="4">Beta-galactosidase trimerisation domain-containing protein</fullName>
    </recommendedName>
</protein>
<sequence>MAAGPGRGDVRVPQLQLGLPPELEAEDWRAFERAARTCRDLGMQAAAYIQPSNAAASGSFARKGWYALTPKGKRIPYYNGRFFTCLNDPEWREWVFERCMDACRRGADVLFFDNCAFGGMPIPLSRDYTAFAGCACGRCRERFAAWQERQGLTPLELPRLFRPARDEAARRFARWRAETLTGFLRGIVEDVRLAYPGTKFVTNTVGGVNVNTFNVFGADLPAIASFMDWLFVENLQSPRCDGPRLVQNAGTYGLLRALRPGAPALSIAYERGIGVDGPPAPAVFARIAAEGFAAGGTPVLRAGEYIREGKWSLLQPGADDRRLEAFGRVAAAYAALLRAGGERREAARVGVYVPDAVGWGGDLYPGSGDDYLAVIQALVGAGIPFRVIGERNEPCDLGCLLVPASAEPPAWFSGRVMRFAELGLRMPRSRPFRWFGGPLEPAVRVLGPRVVDGYYSRVHVRRFVDRLDLLFRLVFGGRFERVPMREDAARLLAATNPVQVELSGPGYVHLWESERGFEVHLVNYGDAPLRAEVRGGRGRGCGWRATAAPGRAAGWRWGCTRLRCWSARRSGSGWRRRRGEPADGGAGAARRQSGRWGSPPSWRRGRLRQATGAGRWTRSGGRQC</sequence>
<dbReference type="RefSeq" id="WP_270057037.1">
    <property type="nucleotide sequence ID" value="NZ_CP115149.1"/>
</dbReference>
<feature type="compositionally biased region" description="Low complexity" evidence="1">
    <location>
        <begin position="588"/>
        <end position="597"/>
    </location>
</feature>
<evidence type="ECO:0000313" key="2">
    <source>
        <dbReference type="EMBL" id="WBL36514.1"/>
    </source>
</evidence>
<gene>
    <name evidence="2" type="ORF">O0235_02865</name>
</gene>
<evidence type="ECO:0000256" key="1">
    <source>
        <dbReference type="SAM" id="MobiDB-lite"/>
    </source>
</evidence>
<keyword evidence="3" id="KW-1185">Reference proteome</keyword>
<reference evidence="2 3" key="1">
    <citation type="journal article" date="2023" name="ISME J.">
        <title>Thermophilic Dehalococcoidia with unusual traits shed light on an unexpected past.</title>
        <authorList>
            <person name="Palmer M."/>
            <person name="Covington J.K."/>
            <person name="Zhou E.M."/>
            <person name="Thomas S.C."/>
            <person name="Habib N."/>
            <person name="Seymour C.O."/>
            <person name="Lai D."/>
            <person name="Johnston J."/>
            <person name="Hashimi A."/>
            <person name="Jiao J.Y."/>
            <person name="Muok A.R."/>
            <person name="Liu L."/>
            <person name="Xian W.D."/>
            <person name="Zhi X.Y."/>
            <person name="Li M.M."/>
            <person name="Silva L.P."/>
            <person name="Bowen B.P."/>
            <person name="Louie K."/>
            <person name="Briegel A."/>
            <person name="Pett-Ridge J."/>
            <person name="Weber P.K."/>
            <person name="Tocheva E.I."/>
            <person name="Woyke T."/>
            <person name="Northen T.R."/>
            <person name="Mayali X."/>
            <person name="Li W.J."/>
            <person name="Hedlund B.P."/>
        </authorList>
    </citation>
    <scope>NUCLEOTIDE SEQUENCE [LARGE SCALE GENOMIC DNA]</scope>
    <source>
        <strain evidence="2 3">YIM 72310</strain>
    </source>
</reference>
<organism evidence="2 3">
    <name type="scientific">Tepidiforma flava</name>
    <dbReference type="NCBI Taxonomy" id="3004094"/>
    <lineage>
        <taxon>Bacteria</taxon>
        <taxon>Bacillati</taxon>
        <taxon>Chloroflexota</taxon>
        <taxon>Tepidiformia</taxon>
        <taxon>Tepidiformales</taxon>
        <taxon>Tepidiformaceae</taxon>
        <taxon>Tepidiforma</taxon>
    </lineage>
</organism>
<dbReference type="Proteomes" id="UP001212803">
    <property type="component" value="Chromosome"/>
</dbReference>
<dbReference type="SUPFAM" id="SSF51445">
    <property type="entry name" value="(Trans)glycosidases"/>
    <property type="match status" value="1"/>
</dbReference>
<accession>A0ABY7M8Z6</accession>
<proteinExistence type="predicted"/>
<feature type="region of interest" description="Disordered" evidence="1">
    <location>
        <begin position="572"/>
        <end position="624"/>
    </location>
</feature>
<dbReference type="Gene3D" id="3.20.20.80">
    <property type="entry name" value="Glycosidases"/>
    <property type="match status" value="1"/>
</dbReference>